<dbReference type="GO" id="GO:0005886">
    <property type="term" value="C:plasma membrane"/>
    <property type="evidence" value="ECO:0007669"/>
    <property type="project" value="TreeGrafter"/>
</dbReference>
<evidence type="ECO:0000313" key="4">
    <source>
        <dbReference type="EMBL" id="KAJ4970544.1"/>
    </source>
</evidence>
<keyword evidence="5" id="KW-1185">Reference proteome</keyword>
<evidence type="ECO:0000256" key="3">
    <source>
        <dbReference type="PROSITE-ProRule" id="PRU00023"/>
    </source>
</evidence>
<sequence length="589" mass="66643">MASASFKESKASNEDCDSSDSEFELLDFNQSELGIDQNNGGQNRTETINFRLIDVAMEGEDVGLEQLLQERDPSILHQLTPLGDTLLHLAAKFGLKRLLLEICDRCPSLLTKRNQCGNIPLHVGARAGQLNVVRHLIDKMTSSPSSVDVNVEHGTTRAFYLLGSQNHKGDTALHEALRYCRCTVAKLLIRKDPDLCRRVNRVNESPLFLAVIKGYLDVVHTILHFSPSPACGGPKGWTALHASTMVNNEFIGSYITEKLLQVKPELARVKDINGKTPLHYAVEMKNASIVRLLLQLDASLVYVQDNFGLSVLHVAASRSDLEYLEMTNIDENIIQYSHDLEYLVDCRGNNVLHTLIIRRIDSEPFKSEFFWIFALQEFLNQPNYDGNTPLHLATICRKEHFGRFLAKDSRVDKKARNNNNQTAYDIAYLEYRKSLREKGKSCRAWERMKLYVDPYNQYFLRDKSLLQIEALKLDVEGIVQQDDERDAKKQEEHEHAKEDVLMAVMVAVLAFVTALQMPKSLATIGALSACLICNGAYLHAPKNFDDDFVRTAEPRNFRLIDVAKEGEAVGLEQLLLERDLASILHDYIN</sequence>
<evidence type="ECO:0000313" key="5">
    <source>
        <dbReference type="Proteomes" id="UP001141806"/>
    </source>
</evidence>
<dbReference type="PANTHER" id="PTHR24186">
    <property type="entry name" value="PROTEIN PHOSPHATASE 1 REGULATORY SUBUNIT"/>
    <property type="match status" value="1"/>
</dbReference>
<protein>
    <submittedName>
        <fullName evidence="4">Uncharacterized protein</fullName>
    </submittedName>
</protein>
<evidence type="ECO:0000256" key="1">
    <source>
        <dbReference type="ARBA" id="ARBA00022737"/>
    </source>
</evidence>
<feature type="repeat" description="ANK" evidence="3">
    <location>
        <begin position="273"/>
        <end position="305"/>
    </location>
</feature>
<dbReference type="AlphaFoldDB" id="A0A9Q0QSX6"/>
<keyword evidence="2 3" id="KW-0040">ANK repeat</keyword>
<dbReference type="SMART" id="SM00248">
    <property type="entry name" value="ANK"/>
    <property type="match status" value="7"/>
</dbReference>
<dbReference type="InterPro" id="IPR002110">
    <property type="entry name" value="Ankyrin_rpt"/>
</dbReference>
<dbReference type="PROSITE" id="PS50088">
    <property type="entry name" value="ANK_REPEAT"/>
    <property type="match status" value="1"/>
</dbReference>
<name>A0A9Q0QSX6_9MAGN</name>
<dbReference type="InterPro" id="IPR036770">
    <property type="entry name" value="Ankyrin_rpt-contain_sf"/>
</dbReference>
<dbReference type="OrthoDB" id="1847170at2759"/>
<evidence type="ECO:0000256" key="2">
    <source>
        <dbReference type="ARBA" id="ARBA00023043"/>
    </source>
</evidence>
<dbReference type="Pfam" id="PF12796">
    <property type="entry name" value="Ank_2"/>
    <property type="match status" value="2"/>
</dbReference>
<dbReference type="SUPFAM" id="SSF48403">
    <property type="entry name" value="Ankyrin repeat"/>
    <property type="match status" value="1"/>
</dbReference>
<proteinExistence type="predicted"/>
<dbReference type="PANTHER" id="PTHR24186:SF50">
    <property type="entry name" value="ANKYRIN REPEAT-CONTAINING PROTEIN ITN1-LIKE ISOFORM X1"/>
    <property type="match status" value="1"/>
</dbReference>
<comment type="caution">
    <text evidence="4">The sequence shown here is derived from an EMBL/GenBank/DDBJ whole genome shotgun (WGS) entry which is preliminary data.</text>
</comment>
<gene>
    <name evidence="4" type="ORF">NE237_003643</name>
</gene>
<dbReference type="EMBL" id="JAMYWD010000005">
    <property type="protein sequence ID" value="KAJ4970544.1"/>
    <property type="molecule type" value="Genomic_DNA"/>
</dbReference>
<dbReference type="Gene3D" id="1.25.40.20">
    <property type="entry name" value="Ankyrin repeat-containing domain"/>
    <property type="match status" value="2"/>
</dbReference>
<dbReference type="Proteomes" id="UP001141806">
    <property type="component" value="Unassembled WGS sequence"/>
</dbReference>
<reference evidence="4" key="1">
    <citation type="journal article" date="2023" name="Plant J.">
        <title>The genome of the king protea, Protea cynaroides.</title>
        <authorList>
            <person name="Chang J."/>
            <person name="Duong T.A."/>
            <person name="Schoeman C."/>
            <person name="Ma X."/>
            <person name="Roodt D."/>
            <person name="Barker N."/>
            <person name="Li Z."/>
            <person name="Van de Peer Y."/>
            <person name="Mizrachi E."/>
        </authorList>
    </citation>
    <scope>NUCLEOTIDE SEQUENCE</scope>
    <source>
        <tissue evidence="4">Young leaves</tissue>
    </source>
</reference>
<dbReference type="PROSITE" id="PS50297">
    <property type="entry name" value="ANK_REP_REGION"/>
    <property type="match status" value="1"/>
</dbReference>
<accession>A0A9Q0QSX6</accession>
<organism evidence="4 5">
    <name type="scientific">Protea cynaroides</name>
    <dbReference type="NCBI Taxonomy" id="273540"/>
    <lineage>
        <taxon>Eukaryota</taxon>
        <taxon>Viridiplantae</taxon>
        <taxon>Streptophyta</taxon>
        <taxon>Embryophyta</taxon>
        <taxon>Tracheophyta</taxon>
        <taxon>Spermatophyta</taxon>
        <taxon>Magnoliopsida</taxon>
        <taxon>Proteales</taxon>
        <taxon>Proteaceae</taxon>
        <taxon>Protea</taxon>
    </lineage>
</organism>
<keyword evidence="1" id="KW-0677">Repeat</keyword>